<dbReference type="EMBL" id="CARXXK010000001">
    <property type="protein sequence ID" value="CAI6346943.1"/>
    <property type="molecule type" value="Genomic_DNA"/>
</dbReference>
<protein>
    <submittedName>
        <fullName evidence="2">Uncharacterized protein</fullName>
    </submittedName>
</protein>
<feature type="region of interest" description="Disordered" evidence="1">
    <location>
        <begin position="94"/>
        <end position="116"/>
    </location>
</feature>
<feature type="region of interest" description="Disordered" evidence="1">
    <location>
        <begin position="1"/>
        <end position="25"/>
    </location>
</feature>
<evidence type="ECO:0000313" key="2">
    <source>
        <dbReference type="EMBL" id="CAI6346943.1"/>
    </source>
</evidence>
<dbReference type="Proteomes" id="UP001160148">
    <property type="component" value="Unassembled WGS sequence"/>
</dbReference>
<evidence type="ECO:0000256" key="1">
    <source>
        <dbReference type="SAM" id="MobiDB-lite"/>
    </source>
</evidence>
<accession>A0AAV0VRC5</accession>
<keyword evidence="3" id="KW-1185">Reference proteome</keyword>
<reference evidence="2 3" key="1">
    <citation type="submission" date="2023-01" db="EMBL/GenBank/DDBJ databases">
        <authorList>
            <person name="Whitehead M."/>
        </authorList>
    </citation>
    <scope>NUCLEOTIDE SEQUENCE [LARGE SCALE GENOMIC DNA]</scope>
</reference>
<gene>
    <name evidence="2" type="ORF">MEUPH1_LOCUS3790</name>
</gene>
<organism evidence="2 3">
    <name type="scientific">Macrosiphum euphorbiae</name>
    <name type="common">potato aphid</name>
    <dbReference type="NCBI Taxonomy" id="13131"/>
    <lineage>
        <taxon>Eukaryota</taxon>
        <taxon>Metazoa</taxon>
        <taxon>Ecdysozoa</taxon>
        <taxon>Arthropoda</taxon>
        <taxon>Hexapoda</taxon>
        <taxon>Insecta</taxon>
        <taxon>Pterygota</taxon>
        <taxon>Neoptera</taxon>
        <taxon>Paraneoptera</taxon>
        <taxon>Hemiptera</taxon>
        <taxon>Sternorrhyncha</taxon>
        <taxon>Aphidomorpha</taxon>
        <taxon>Aphidoidea</taxon>
        <taxon>Aphididae</taxon>
        <taxon>Macrosiphini</taxon>
        <taxon>Macrosiphum</taxon>
    </lineage>
</organism>
<evidence type="ECO:0000313" key="3">
    <source>
        <dbReference type="Proteomes" id="UP001160148"/>
    </source>
</evidence>
<comment type="caution">
    <text evidence="2">The sequence shown here is derived from an EMBL/GenBank/DDBJ whole genome shotgun (WGS) entry which is preliminary data.</text>
</comment>
<dbReference type="AlphaFoldDB" id="A0AAV0VRC5"/>
<proteinExistence type="predicted"/>
<name>A0AAV0VRC5_9HEMI</name>
<sequence length="116" mass="12522">MEVQHGARPVGLRSRLAPTESAPSHTCQTAICQTRLSQNPLSAFSVIVVTAAVATDSVLVTRSECSLLRHRSFTPRVTRTTDLSSFRRVGCDWFPSGSSRPSAAHLSTPDTSRGLK</sequence>